<evidence type="ECO:0000313" key="3">
    <source>
        <dbReference type="Proteomes" id="UP000554235"/>
    </source>
</evidence>
<dbReference type="Proteomes" id="UP000554235">
    <property type="component" value="Unassembled WGS sequence"/>
</dbReference>
<protein>
    <submittedName>
        <fullName evidence="2">Uncharacterized protein</fullName>
    </submittedName>
</protein>
<dbReference type="EMBL" id="JAADYS010003487">
    <property type="protein sequence ID" value="KAF4446818.1"/>
    <property type="molecule type" value="Genomic_DNA"/>
</dbReference>
<dbReference type="AlphaFoldDB" id="A0A8H4KCI9"/>
<accession>A0A8H4KCI9</accession>
<organism evidence="2 3">
    <name type="scientific">Fusarium albosuccineum</name>
    <dbReference type="NCBI Taxonomy" id="1237068"/>
    <lineage>
        <taxon>Eukaryota</taxon>
        <taxon>Fungi</taxon>
        <taxon>Dikarya</taxon>
        <taxon>Ascomycota</taxon>
        <taxon>Pezizomycotina</taxon>
        <taxon>Sordariomycetes</taxon>
        <taxon>Hypocreomycetidae</taxon>
        <taxon>Hypocreales</taxon>
        <taxon>Nectriaceae</taxon>
        <taxon>Fusarium</taxon>
        <taxon>Fusarium decemcellulare species complex</taxon>
    </lineage>
</organism>
<feature type="region of interest" description="Disordered" evidence="1">
    <location>
        <begin position="1"/>
        <end position="23"/>
    </location>
</feature>
<comment type="caution">
    <text evidence="2">The sequence shown here is derived from an EMBL/GenBank/DDBJ whole genome shotgun (WGS) entry which is preliminary data.</text>
</comment>
<feature type="compositionally biased region" description="Basic and acidic residues" evidence="1">
    <location>
        <begin position="1"/>
        <end position="12"/>
    </location>
</feature>
<gene>
    <name evidence="2" type="ORF">FALBO_17028</name>
</gene>
<reference evidence="2 3" key="1">
    <citation type="submission" date="2020-01" db="EMBL/GenBank/DDBJ databases">
        <title>Identification and distribution of gene clusters putatively required for synthesis of sphingolipid metabolism inhibitors in phylogenetically diverse species of the filamentous fungus Fusarium.</title>
        <authorList>
            <person name="Kim H.-S."/>
            <person name="Busman M."/>
            <person name="Brown D.W."/>
            <person name="Divon H."/>
            <person name="Uhlig S."/>
            <person name="Proctor R.H."/>
        </authorList>
    </citation>
    <scope>NUCLEOTIDE SEQUENCE [LARGE SCALE GENOMIC DNA]</scope>
    <source>
        <strain evidence="2 3">NRRL 20459</strain>
    </source>
</reference>
<proteinExistence type="predicted"/>
<name>A0A8H4KCI9_9HYPO</name>
<sequence length="101" mass="11395">MSERGSDTRPTERQPMAPMEPAHGGLIQGIHLWTGTVTGTVSRTTINKRCAAGYLALLRTGMDGATGWDTPTAYVGENYMRYSERRDYELNYTRNHQPWTD</sequence>
<keyword evidence="3" id="KW-1185">Reference proteome</keyword>
<evidence type="ECO:0000256" key="1">
    <source>
        <dbReference type="SAM" id="MobiDB-lite"/>
    </source>
</evidence>
<evidence type="ECO:0000313" key="2">
    <source>
        <dbReference type="EMBL" id="KAF4446818.1"/>
    </source>
</evidence>